<organism evidence="2 3">
    <name type="scientific">Bombus vosnesenskii</name>
    <dbReference type="NCBI Taxonomy" id="207650"/>
    <lineage>
        <taxon>Eukaryota</taxon>
        <taxon>Metazoa</taxon>
        <taxon>Ecdysozoa</taxon>
        <taxon>Arthropoda</taxon>
        <taxon>Hexapoda</taxon>
        <taxon>Insecta</taxon>
        <taxon>Pterygota</taxon>
        <taxon>Neoptera</taxon>
        <taxon>Endopterygota</taxon>
        <taxon>Hymenoptera</taxon>
        <taxon>Apocrita</taxon>
        <taxon>Aculeata</taxon>
        <taxon>Apoidea</taxon>
        <taxon>Anthophila</taxon>
        <taxon>Apidae</taxon>
        <taxon>Bombus</taxon>
        <taxon>Pyrobombus</taxon>
    </lineage>
</organism>
<dbReference type="RefSeq" id="XP_033347682.1">
    <property type="nucleotide sequence ID" value="XM_033491791.1"/>
</dbReference>
<dbReference type="KEGG" id="bvk:117232442"/>
<name>A0A6J3K3K0_9HYME</name>
<evidence type="ECO:0000313" key="3">
    <source>
        <dbReference type="RefSeq" id="XP_033347682.1"/>
    </source>
</evidence>
<dbReference type="Proteomes" id="UP000504631">
    <property type="component" value="Unplaced"/>
</dbReference>
<protein>
    <submittedName>
        <fullName evidence="3">Uncharacterized protein LOC117232442</fullName>
    </submittedName>
</protein>
<dbReference type="GeneID" id="117232442"/>
<proteinExistence type="predicted"/>
<gene>
    <name evidence="3" type="primary">LOC117232442</name>
</gene>
<accession>A0A6J3K3K0</accession>
<reference evidence="3" key="1">
    <citation type="submission" date="2025-08" db="UniProtKB">
        <authorList>
            <consortium name="RefSeq"/>
        </authorList>
    </citation>
    <scope>IDENTIFICATION</scope>
    <source>
        <tissue evidence="3">Muscle</tissue>
    </source>
</reference>
<feature type="compositionally biased region" description="Basic and acidic residues" evidence="1">
    <location>
        <begin position="124"/>
        <end position="140"/>
    </location>
</feature>
<evidence type="ECO:0000313" key="2">
    <source>
        <dbReference type="Proteomes" id="UP000504631"/>
    </source>
</evidence>
<evidence type="ECO:0000256" key="1">
    <source>
        <dbReference type="SAM" id="MobiDB-lite"/>
    </source>
</evidence>
<dbReference type="AlphaFoldDB" id="A0A6J3K3K0"/>
<keyword evidence="2" id="KW-1185">Reference proteome</keyword>
<feature type="region of interest" description="Disordered" evidence="1">
    <location>
        <begin position="117"/>
        <end position="140"/>
    </location>
</feature>
<sequence>MRVWNPGEDSTEQAAPNDLGTAEEDAWDQWRSQLISEGGEHRDAEAVLPNWETWRSRHDLPFTYRMTQVLTGHGEFGEYLRKIGRETTDICHHCGEGRDTAQHTVLSGVRGVPLHPAARHRRKIDPVGDRRSDVERATGI</sequence>